<keyword evidence="4" id="KW-1185">Reference proteome</keyword>
<evidence type="ECO:0000256" key="2">
    <source>
        <dbReference type="SAM" id="MobiDB-lite"/>
    </source>
</evidence>
<proteinExistence type="inferred from homology"/>
<evidence type="ECO:0000256" key="1">
    <source>
        <dbReference type="ARBA" id="ARBA00007367"/>
    </source>
</evidence>
<comment type="similarity">
    <text evidence="1">Belongs to the monovalent cation:proton antiporter 1 (CPA1) transporter (TC 2.A.36) family.</text>
</comment>
<keyword evidence="3" id="KW-1133">Transmembrane helix</keyword>
<protein>
    <submittedName>
        <fullName evidence="5">Uncharacterized protein</fullName>
    </submittedName>
</protein>
<dbReference type="WBParaSite" id="PDA_v2.g11526.t1">
    <property type="protein sequence ID" value="PDA_v2.g11526.t1"/>
    <property type="gene ID" value="PDA_v2.g11526"/>
</dbReference>
<dbReference type="Proteomes" id="UP000887578">
    <property type="component" value="Unplaced"/>
</dbReference>
<name>A0A914P8J1_9BILA</name>
<evidence type="ECO:0000313" key="4">
    <source>
        <dbReference type="Proteomes" id="UP000887578"/>
    </source>
</evidence>
<feature type="transmembrane region" description="Helical" evidence="3">
    <location>
        <begin position="20"/>
        <end position="43"/>
    </location>
</feature>
<evidence type="ECO:0000313" key="5">
    <source>
        <dbReference type="WBParaSite" id="PDA_v2.g11526.t1"/>
    </source>
</evidence>
<accession>A0A914P8J1</accession>
<keyword evidence="3" id="KW-0472">Membrane</keyword>
<organism evidence="4 5">
    <name type="scientific">Panagrolaimus davidi</name>
    <dbReference type="NCBI Taxonomy" id="227884"/>
    <lineage>
        <taxon>Eukaryota</taxon>
        <taxon>Metazoa</taxon>
        <taxon>Ecdysozoa</taxon>
        <taxon>Nematoda</taxon>
        <taxon>Chromadorea</taxon>
        <taxon>Rhabditida</taxon>
        <taxon>Tylenchina</taxon>
        <taxon>Panagrolaimomorpha</taxon>
        <taxon>Panagrolaimoidea</taxon>
        <taxon>Panagrolaimidae</taxon>
        <taxon>Panagrolaimus</taxon>
    </lineage>
</organism>
<reference evidence="5" key="1">
    <citation type="submission" date="2022-11" db="UniProtKB">
        <authorList>
            <consortium name="WormBaseParasite"/>
        </authorList>
    </citation>
    <scope>IDENTIFICATION</scope>
</reference>
<sequence length="70" mass="7605">MDLTRKNPTKYGKYESEAVIILTVAIIAILITAPTGAILVRLLGPIMLKSSKHPTKQDGVDIEEQATLKS</sequence>
<keyword evidence="3" id="KW-0812">Transmembrane</keyword>
<feature type="region of interest" description="Disordered" evidence="2">
    <location>
        <begin position="51"/>
        <end position="70"/>
    </location>
</feature>
<dbReference type="PANTHER" id="PTHR31102">
    <property type="match status" value="1"/>
</dbReference>
<evidence type="ECO:0000256" key="3">
    <source>
        <dbReference type="SAM" id="Phobius"/>
    </source>
</evidence>
<dbReference type="InterPro" id="IPR051843">
    <property type="entry name" value="CPA1_transporter"/>
</dbReference>
<dbReference type="GO" id="GO:0098662">
    <property type="term" value="P:inorganic cation transmembrane transport"/>
    <property type="evidence" value="ECO:0007669"/>
    <property type="project" value="TreeGrafter"/>
</dbReference>
<dbReference type="PANTHER" id="PTHR31102:SF1">
    <property type="entry name" value="CATION_H+ EXCHANGER DOMAIN-CONTAINING PROTEIN"/>
    <property type="match status" value="1"/>
</dbReference>
<dbReference type="AlphaFoldDB" id="A0A914P8J1"/>